<dbReference type="Proteomes" id="UP000325255">
    <property type="component" value="Unassembled WGS sequence"/>
</dbReference>
<dbReference type="Pfam" id="PF04940">
    <property type="entry name" value="BLUF"/>
    <property type="match status" value="1"/>
</dbReference>
<keyword evidence="3" id="KW-1185">Reference proteome</keyword>
<sequence length="216" mass="25005">MQTEWMPIMLQAIYCSTATRRFSEDELLELLEKARIKNARLEITGMLIYDQGMFMQVIEGPKENIEGLLLHLLDDPRHHRVRILSTKAIEVREFGYWEMAFFRENNLKEQADGYLDLHSMKEEFTIETSMATQMLTLFQEGLFKDTAEGHEDPVGSCTITIRSTSPAHRHQRHYLVELGRAMAVALPDVPIVVAAKDGEFTFNQMRELYCGEVEIF</sequence>
<protein>
    <submittedName>
        <fullName evidence="2">BLUF domain-containing protein</fullName>
    </submittedName>
</protein>
<dbReference type="InterPro" id="IPR036046">
    <property type="entry name" value="Acylphosphatase-like_dom_sf"/>
</dbReference>
<dbReference type="SMART" id="SM01034">
    <property type="entry name" value="BLUF"/>
    <property type="match status" value="1"/>
</dbReference>
<feature type="domain" description="BLUF" evidence="1">
    <location>
        <begin position="9"/>
        <end position="100"/>
    </location>
</feature>
<reference evidence="2 3" key="1">
    <citation type="submission" date="2019-09" db="EMBL/GenBank/DDBJ databases">
        <title>Genome sequence of Rhodovastum atsumiense, a diverse member of the Acetobacteraceae family of non-sulfur purple photosynthetic bacteria.</title>
        <authorList>
            <person name="Meyer T."/>
            <person name="Kyndt J."/>
        </authorList>
    </citation>
    <scope>NUCLEOTIDE SEQUENCE [LARGE SCALE GENOMIC DNA]</scope>
    <source>
        <strain evidence="2 3">DSM 21279</strain>
    </source>
</reference>
<dbReference type="AlphaFoldDB" id="A0A5M6IJ42"/>
<dbReference type="GO" id="GO:0071949">
    <property type="term" value="F:FAD binding"/>
    <property type="evidence" value="ECO:0007669"/>
    <property type="project" value="InterPro"/>
</dbReference>
<dbReference type="Gene3D" id="3.30.70.100">
    <property type="match status" value="1"/>
</dbReference>
<dbReference type="GO" id="GO:0009882">
    <property type="term" value="F:blue light photoreceptor activity"/>
    <property type="evidence" value="ECO:0007669"/>
    <property type="project" value="InterPro"/>
</dbReference>
<dbReference type="PROSITE" id="PS50925">
    <property type="entry name" value="BLUF"/>
    <property type="match status" value="1"/>
</dbReference>
<name>A0A5M6IJ42_9PROT</name>
<comment type="caution">
    <text evidence="2">The sequence shown here is derived from an EMBL/GenBank/DDBJ whole genome shotgun (WGS) entry which is preliminary data.</text>
</comment>
<accession>A0A5M6IJ42</accession>
<evidence type="ECO:0000259" key="1">
    <source>
        <dbReference type="PROSITE" id="PS50925"/>
    </source>
</evidence>
<dbReference type="EMBL" id="VWPK01000092">
    <property type="protein sequence ID" value="KAA5608284.1"/>
    <property type="molecule type" value="Genomic_DNA"/>
</dbReference>
<organism evidence="2 3">
    <name type="scientific">Rhodovastum atsumiense</name>
    <dbReference type="NCBI Taxonomy" id="504468"/>
    <lineage>
        <taxon>Bacteria</taxon>
        <taxon>Pseudomonadati</taxon>
        <taxon>Pseudomonadota</taxon>
        <taxon>Alphaproteobacteria</taxon>
        <taxon>Acetobacterales</taxon>
        <taxon>Acetobacteraceae</taxon>
        <taxon>Rhodovastum</taxon>
    </lineage>
</organism>
<evidence type="ECO:0000313" key="3">
    <source>
        <dbReference type="Proteomes" id="UP000325255"/>
    </source>
</evidence>
<dbReference type="InterPro" id="IPR007024">
    <property type="entry name" value="BLUF_domain"/>
</dbReference>
<dbReference type="OrthoDB" id="196105at2"/>
<gene>
    <name evidence="2" type="ORF">F1189_29805</name>
</gene>
<evidence type="ECO:0000313" key="2">
    <source>
        <dbReference type="EMBL" id="KAA5608284.1"/>
    </source>
</evidence>
<dbReference type="SUPFAM" id="SSF54975">
    <property type="entry name" value="Acylphosphatase/BLUF domain-like"/>
    <property type="match status" value="1"/>
</dbReference>
<proteinExistence type="predicted"/>